<dbReference type="GO" id="GO:0005634">
    <property type="term" value="C:nucleus"/>
    <property type="evidence" value="ECO:0007669"/>
    <property type="project" value="UniProtKB-SubCell"/>
</dbReference>
<reference evidence="13 14" key="1">
    <citation type="submission" date="2023-11" db="EMBL/GenBank/DDBJ databases">
        <title>An acidophilic fungus is an integral part of prey digestion in a carnivorous sundew plant.</title>
        <authorList>
            <person name="Tsai I.J."/>
        </authorList>
    </citation>
    <scope>NUCLEOTIDE SEQUENCE [LARGE SCALE GENOMIC DNA]</scope>
    <source>
        <strain evidence="13">169a</strain>
    </source>
</reference>
<dbReference type="PANTHER" id="PTHR22142:SF2">
    <property type="entry name" value="KINETOCHORE PROTEIN SPC24"/>
    <property type="match status" value="1"/>
</dbReference>
<dbReference type="GO" id="GO:0051301">
    <property type="term" value="P:cell division"/>
    <property type="evidence" value="ECO:0007669"/>
    <property type="project" value="UniProtKB-UniRule"/>
</dbReference>
<evidence type="ECO:0000313" key="13">
    <source>
        <dbReference type="EMBL" id="WPG97808.1"/>
    </source>
</evidence>
<dbReference type="EMBL" id="CP138580">
    <property type="protein sequence ID" value="WPG97808.1"/>
    <property type="molecule type" value="Genomic_DNA"/>
</dbReference>
<dbReference type="GO" id="GO:0008017">
    <property type="term" value="F:microtubule binding"/>
    <property type="evidence" value="ECO:0007669"/>
    <property type="project" value="TreeGrafter"/>
</dbReference>
<keyword evidence="6 11" id="KW-0995">Kinetochore</keyword>
<dbReference type="PANTHER" id="PTHR22142">
    <property type="match status" value="1"/>
</dbReference>
<keyword evidence="8 11" id="KW-0539">Nucleus</keyword>
<evidence type="ECO:0000256" key="7">
    <source>
        <dbReference type="ARBA" id="ARBA00023054"/>
    </source>
</evidence>
<name>A0AAQ3R517_9PEZI</name>
<dbReference type="InterPro" id="IPR013252">
    <property type="entry name" value="Ndc80_Spc24"/>
</dbReference>
<evidence type="ECO:0000256" key="12">
    <source>
        <dbReference type="SAM" id="Coils"/>
    </source>
</evidence>
<dbReference type="GO" id="GO:0007059">
    <property type="term" value="P:chromosome segregation"/>
    <property type="evidence" value="ECO:0007669"/>
    <property type="project" value="TreeGrafter"/>
</dbReference>
<evidence type="ECO:0000313" key="14">
    <source>
        <dbReference type="Proteomes" id="UP001303373"/>
    </source>
</evidence>
<organism evidence="13 14">
    <name type="scientific">Acrodontium crateriforme</name>
    <dbReference type="NCBI Taxonomy" id="150365"/>
    <lineage>
        <taxon>Eukaryota</taxon>
        <taxon>Fungi</taxon>
        <taxon>Dikarya</taxon>
        <taxon>Ascomycota</taxon>
        <taxon>Pezizomycotina</taxon>
        <taxon>Dothideomycetes</taxon>
        <taxon>Dothideomycetidae</taxon>
        <taxon>Mycosphaerellales</taxon>
        <taxon>Teratosphaeriaceae</taxon>
        <taxon>Acrodontium</taxon>
    </lineage>
</organism>
<gene>
    <name evidence="13" type="ORF">R9X50_00058900</name>
</gene>
<keyword evidence="5 11" id="KW-0498">Mitosis</keyword>
<evidence type="ECO:0000256" key="4">
    <source>
        <dbReference type="ARBA" id="ARBA00022618"/>
    </source>
</evidence>
<evidence type="ECO:0000256" key="8">
    <source>
        <dbReference type="ARBA" id="ARBA00023242"/>
    </source>
</evidence>
<comment type="similarity">
    <text evidence="2 11">Belongs to the SPC24 family.</text>
</comment>
<evidence type="ECO:0000256" key="2">
    <source>
        <dbReference type="ARBA" id="ARBA00007804"/>
    </source>
</evidence>
<evidence type="ECO:0000256" key="10">
    <source>
        <dbReference type="ARBA" id="ARBA00023328"/>
    </source>
</evidence>
<dbReference type="InterPro" id="IPR038066">
    <property type="entry name" value="Spc24_Fungi_globular_sf"/>
</dbReference>
<keyword evidence="4 11" id="KW-0132">Cell division</keyword>
<evidence type="ECO:0000256" key="5">
    <source>
        <dbReference type="ARBA" id="ARBA00022776"/>
    </source>
</evidence>
<dbReference type="AlphaFoldDB" id="A0AAQ3R517"/>
<dbReference type="GO" id="GO:0031262">
    <property type="term" value="C:Ndc80 complex"/>
    <property type="evidence" value="ECO:0007669"/>
    <property type="project" value="TreeGrafter"/>
</dbReference>
<comment type="subcellular location">
    <subcellularLocation>
        <location evidence="1">Cytoplasm</location>
        <location evidence="1">Cytoskeleton</location>
        <location evidence="1">Microtubule organizing center</location>
    </subcellularLocation>
    <subcellularLocation>
        <location evidence="11">Nucleus</location>
    </subcellularLocation>
    <subcellularLocation>
        <location evidence="11">Chromosome</location>
        <location evidence="11">Centromere</location>
        <location evidence="11">Kinetochore</location>
    </subcellularLocation>
</comment>
<keyword evidence="14" id="KW-1185">Reference proteome</keyword>
<evidence type="ECO:0000256" key="6">
    <source>
        <dbReference type="ARBA" id="ARBA00022838"/>
    </source>
</evidence>
<feature type="coiled-coil region" evidence="12">
    <location>
        <begin position="97"/>
        <end position="124"/>
    </location>
</feature>
<evidence type="ECO:0000256" key="1">
    <source>
        <dbReference type="ARBA" id="ARBA00004267"/>
    </source>
</evidence>
<keyword evidence="9 11" id="KW-0131">Cell cycle</keyword>
<dbReference type="Pfam" id="PF08286">
    <property type="entry name" value="Spc24"/>
    <property type="match status" value="1"/>
</dbReference>
<dbReference type="Gene3D" id="3.30.160.430">
    <property type="match status" value="1"/>
</dbReference>
<evidence type="ECO:0000256" key="3">
    <source>
        <dbReference type="ARBA" id="ARBA00022454"/>
    </source>
</evidence>
<sequence length="198" mass="21754">MVLFDEDPVALIAETTNQFHIAPDRESLTRISDSLATLSTARQQRIDAQHSGLKALARRLHTLQSQLGFEEERHDAGKHASTILQMDTEKFQVAKAAQDAEVEGERLSAELAGLKAKLDVLEREGVEGGRRAGADAEDEVILKLQFYRSLGIDVVPDAQSGAFSRAVIRNPAKGDVNVINVDGNLSRSFYANMVWDNL</sequence>
<comment type="function">
    <text evidence="11">Acts as a component of the essential kinetochore-associated NDC80 complex, which is required for chromosome segregation and spindle checkpoint activity.</text>
</comment>
<protein>
    <recommendedName>
        <fullName evidence="11">Kinetochore protein Spc24</fullName>
    </recommendedName>
</protein>
<dbReference type="GO" id="GO:0005815">
    <property type="term" value="C:microtubule organizing center"/>
    <property type="evidence" value="ECO:0007669"/>
    <property type="project" value="UniProtKB-SubCell"/>
</dbReference>
<keyword evidence="7 12" id="KW-0175">Coiled coil</keyword>
<keyword evidence="10 11" id="KW-0137">Centromere</keyword>
<accession>A0AAQ3R517</accession>
<proteinExistence type="inferred from homology"/>
<dbReference type="SUPFAM" id="SSF143026">
    <property type="entry name" value="Kinetochore globular domain"/>
    <property type="match status" value="1"/>
</dbReference>
<evidence type="ECO:0000256" key="9">
    <source>
        <dbReference type="ARBA" id="ARBA00023306"/>
    </source>
</evidence>
<dbReference type="CDD" id="cd11565">
    <property type="entry name" value="RWD_Spc24"/>
    <property type="match status" value="1"/>
</dbReference>
<evidence type="ECO:0000256" key="11">
    <source>
        <dbReference type="RuleBase" id="RU368011"/>
    </source>
</evidence>
<dbReference type="Proteomes" id="UP001303373">
    <property type="component" value="Chromosome 1"/>
</dbReference>
<keyword evidence="3 11" id="KW-0158">Chromosome</keyword>
<comment type="subunit">
    <text evidence="11">Component of the NDC80 complex.</text>
</comment>